<keyword evidence="1" id="KW-1133">Transmembrane helix</keyword>
<comment type="caution">
    <text evidence="2">The sequence shown here is derived from an EMBL/GenBank/DDBJ whole genome shotgun (WGS) entry which is preliminary data.</text>
</comment>
<dbReference type="AlphaFoldDB" id="A0A7J6M1I6"/>
<feature type="transmembrane region" description="Helical" evidence="1">
    <location>
        <begin position="300"/>
        <end position="322"/>
    </location>
</feature>
<reference evidence="2 3" key="1">
    <citation type="submission" date="2020-04" db="EMBL/GenBank/DDBJ databases">
        <title>Perkinsus chesapeaki whole genome sequence.</title>
        <authorList>
            <person name="Bogema D.R."/>
        </authorList>
    </citation>
    <scope>NUCLEOTIDE SEQUENCE [LARGE SCALE GENOMIC DNA]</scope>
    <source>
        <strain evidence="2">ATCC PRA-425</strain>
    </source>
</reference>
<organism evidence="2 3">
    <name type="scientific">Perkinsus chesapeaki</name>
    <name type="common">Clam parasite</name>
    <name type="synonym">Perkinsus andrewsi</name>
    <dbReference type="NCBI Taxonomy" id="330153"/>
    <lineage>
        <taxon>Eukaryota</taxon>
        <taxon>Sar</taxon>
        <taxon>Alveolata</taxon>
        <taxon>Perkinsozoa</taxon>
        <taxon>Perkinsea</taxon>
        <taxon>Perkinsida</taxon>
        <taxon>Perkinsidae</taxon>
        <taxon>Perkinsus</taxon>
    </lineage>
</organism>
<dbReference type="Proteomes" id="UP000591131">
    <property type="component" value="Unassembled WGS sequence"/>
</dbReference>
<evidence type="ECO:0000313" key="2">
    <source>
        <dbReference type="EMBL" id="KAF4665060.1"/>
    </source>
</evidence>
<dbReference type="EMBL" id="JAAPAO010000272">
    <property type="protein sequence ID" value="KAF4665060.1"/>
    <property type="molecule type" value="Genomic_DNA"/>
</dbReference>
<keyword evidence="1" id="KW-0812">Transmembrane</keyword>
<keyword evidence="3" id="KW-1185">Reference proteome</keyword>
<gene>
    <name evidence="2" type="ORF">FOL47_004812</name>
</gene>
<protein>
    <submittedName>
        <fullName evidence="2">Uncharacterized protein</fullName>
    </submittedName>
</protein>
<sequence>MLLTPPIFIVPAARRYECAQRSVTCNIVTDSALLLPDNADGWTLDDLMEYVLVGDPVNMAPEGDGPSDPVPSVSSSAEKRKEITFESFGSFSAPTATDGPTILYRVWLLRNLSQMALGWYNVNLRDPRNSSRGTLTIGLLNITDFDLPVPTNIGQFGFGFGSADGDGVGSSSRATYCPKKTEVCTVMFINLDFTINYTLIAVPTTFDTKEGVGPVLLSFKPYVGAIDSAEAYPAPEVQYMWIFWFKDMSYGTYTLYISKESAKTMTPVGILINGGYSPEGLLPSIGGNDNTACNKQLQTMTALLIATSVAIAVIGLPLFIVLRIRRQRRKHSVDRIDAEEATAADDSDDMYSEGSDLVTLYALDPLQIWFIPSSIPSGTYSLYLYSECGSSLLLKWGLLHILQLASRNKDPMPSNTESSTPLNESDIVKNIDYVHYSL</sequence>
<accession>A0A7J6M1I6</accession>
<evidence type="ECO:0000313" key="3">
    <source>
        <dbReference type="Proteomes" id="UP000591131"/>
    </source>
</evidence>
<name>A0A7J6M1I6_PERCH</name>
<keyword evidence="1" id="KW-0472">Membrane</keyword>
<evidence type="ECO:0000256" key="1">
    <source>
        <dbReference type="SAM" id="Phobius"/>
    </source>
</evidence>
<proteinExistence type="predicted"/>